<reference evidence="5 6" key="1">
    <citation type="journal article" date="2014" name="Genome Announc.">
        <title>Genome Sequence of Gammaproteobacterial Pseudohaliea rubra Type Strain DSM 19751, Isolated from Coastal Seawater of the Mediterranean Sea.</title>
        <authorList>
            <person name="Spring S."/>
            <person name="Fiebig A."/>
            <person name="Riedel T."/>
            <person name="Goker M."/>
            <person name="Klenk H.P."/>
        </authorList>
    </citation>
    <scope>NUCLEOTIDE SEQUENCE [LARGE SCALE GENOMIC DNA]</scope>
    <source>
        <strain evidence="5 6">DSM 19751</strain>
    </source>
</reference>
<dbReference type="EC" id="2.7.7.7" evidence="1"/>
<gene>
    <name evidence="5" type="ORF">HRUBRA_00917</name>
</gene>
<keyword evidence="4" id="KW-0239">DNA-directed DNA polymerase</keyword>
<dbReference type="Proteomes" id="UP000029640">
    <property type="component" value="Unassembled WGS sequence"/>
</dbReference>
<dbReference type="GO" id="GO:0003887">
    <property type="term" value="F:DNA-directed DNA polymerase activity"/>
    <property type="evidence" value="ECO:0007669"/>
    <property type="project" value="UniProtKB-KW"/>
</dbReference>
<evidence type="ECO:0000256" key="3">
    <source>
        <dbReference type="ARBA" id="ARBA00022695"/>
    </source>
</evidence>
<organism evidence="5 6">
    <name type="scientific">Pseudohaliea rubra DSM 19751</name>
    <dbReference type="NCBI Taxonomy" id="1265313"/>
    <lineage>
        <taxon>Bacteria</taxon>
        <taxon>Pseudomonadati</taxon>
        <taxon>Pseudomonadota</taxon>
        <taxon>Gammaproteobacteria</taxon>
        <taxon>Cellvibrionales</taxon>
        <taxon>Halieaceae</taxon>
        <taxon>Pseudohaliea</taxon>
    </lineage>
</organism>
<dbReference type="AlphaFoldDB" id="A0A095VU81"/>
<dbReference type="SUPFAM" id="SSF56672">
    <property type="entry name" value="DNA/RNA polymerases"/>
    <property type="match status" value="1"/>
</dbReference>
<name>A0A095VU81_9GAMM</name>
<comment type="caution">
    <text evidence="5">The sequence shown here is derived from an EMBL/GenBank/DDBJ whole genome shotgun (WGS) entry which is preliminary data.</text>
</comment>
<accession>A0A095VU81</accession>
<evidence type="ECO:0000256" key="1">
    <source>
        <dbReference type="ARBA" id="ARBA00012417"/>
    </source>
</evidence>
<sequence length="69" mass="7589">MERGLRKPHRGGAVRYVITTAGAEPADDPRAPLDYQHYVDRQLAPVADGMLQALGMSFAEVVEAQYALF</sequence>
<dbReference type="EMBL" id="AUVB01000024">
    <property type="protein sequence ID" value="KGE04578.1"/>
    <property type="molecule type" value="Genomic_DNA"/>
</dbReference>
<dbReference type="InterPro" id="IPR042087">
    <property type="entry name" value="DNA_pol_B_thumb"/>
</dbReference>
<protein>
    <recommendedName>
        <fullName evidence="1">DNA-directed DNA polymerase</fullName>
        <ecNumber evidence="1">2.7.7.7</ecNumber>
    </recommendedName>
</protein>
<evidence type="ECO:0000256" key="2">
    <source>
        <dbReference type="ARBA" id="ARBA00022679"/>
    </source>
</evidence>
<dbReference type="eggNOG" id="COG0417">
    <property type="taxonomic scope" value="Bacteria"/>
</dbReference>
<evidence type="ECO:0000313" key="6">
    <source>
        <dbReference type="Proteomes" id="UP000029640"/>
    </source>
</evidence>
<keyword evidence="6" id="KW-1185">Reference proteome</keyword>
<proteinExistence type="predicted"/>
<keyword evidence="3 5" id="KW-0548">Nucleotidyltransferase</keyword>
<keyword evidence="2 5" id="KW-0808">Transferase</keyword>
<evidence type="ECO:0000313" key="5">
    <source>
        <dbReference type="EMBL" id="KGE04578.1"/>
    </source>
</evidence>
<dbReference type="Gene3D" id="1.10.132.60">
    <property type="entry name" value="DNA polymerase family B, C-terminal domain"/>
    <property type="match status" value="1"/>
</dbReference>
<dbReference type="STRING" id="1265313.HRUBRA_00917"/>
<dbReference type="HOGENOM" id="CLU_207097_0_0_6"/>
<evidence type="ECO:0000256" key="4">
    <source>
        <dbReference type="ARBA" id="ARBA00022932"/>
    </source>
</evidence>
<dbReference type="InterPro" id="IPR043502">
    <property type="entry name" value="DNA/RNA_pol_sf"/>
</dbReference>